<dbReference type="AlphaFoldDB" id="A0A4Y7LLT4"/>
<name>A0A4Y7LLT4_PAPSO</name>
<protein>
    <submittedName>
        <fullName evidence="2">Uncharacterized protein</fullName>
    </submittedName>
</protein>
<proteinExistence type="predicted"/>
<sequence>MPHNRPPRFENAPDVRQEIKMPHSPHKPEIERQTRSAITHERLRDRNKKRCSCSIRRIRCKARCSWTGEEQREIERQGDDELQEDDERLRDRKTI</sequence>
<evidence type="ECO:0000313" key="2">
    <source>
        <dbReference type="EMBL" id="RZC85069.1"/>
    </source>
</evidence>
<accession>A0A4Y7LLT4</accession>
<keyword evidence="3" id="KW-1185">Reference proteome</keyword>
<evidence type="ECO:0000313" key="3">
    <source>
        <dbReference type="Proteomes" id="UP000316621"/>
    </source>
</evidence>
<dbReference type="EMBL" id="CM010725">
    <property type="protein sequence ID" value="RZC85069.1"/>
    <property type="molecule type" value="Genomic_DNA"/>
</dbReference>
<organism evidence="2 3">
    <name type="scientific">Papaver somniferum</name>
    <name type="common">Opium poppy</name>
    <dbReference type="NCBI Taxonomy" id="3469"/>
    <lineage>
        <taxon>Eukaryota</taxon>
        <taxon>Viridiplantae</taxon>
        <taxon>Streptophyta</taxon>
        <taxon>Embryophyta</taxon>
        <taxon>Tracheophyta</taxon>
        <taxon>Spermatophyta</taxon>
        <taxon>Magnoliopsida</taxon>
        <taxon>Ranunculales</taxon>
        <taxon>Papaveraceae</taxon>
        <taxon>Papaveroideae</taxon>
        <taxon>Papaver</taxon>
    </lineage>
</organism>
<feature type="compositionally biased region" description="Basic and acidic residues" evidence="1">
    <location>
        <begin position="69"/>
        <end position="79"/>
    </location>
</feature>
<reference evidence="2 3" key="1">
    <citation type="journal article" date="2018" name="Science">
        <title>The opium poppy genome and morphinan production.</title>
        <authorList>
            <person name="Guo L."/>
            <person name="Winzer T."/>
            <person name="Yang X."/>
            <person name="Li Y."/>
            <person name="Ning Z."/>
            <person name="He Z."/>
            <person name="Teodor R."/>
            <person name="Lu Y."/>
            <person name="Bowser T.A."/>
            <person name="Graham I.A."/>
            <person name="Ye K."/>
        </authorList>
    </citation>
    <scope>NUCLEOTIDE SEQUENCE [LARGE SCALE GENOMIC DNA]</scope>
    <source>
        <strain evidence="3">cv. HN1</strain>
        <tissue evidence="2">Leaves</tissue>
    </source>
</reference>
<feature type="compositionally biased region" description="Basic and acidic residues" evidence="1">
    <location>
        <begin position="7"/>
        <end position="35"/>
    </location>
</feature>
<feature type="region of interest" description="Disordered" evidence="1">
    <location>
        <begin position="69"/>
        <end position="95"/>
    </location>
</feature>
<feature type="region of interest" description="Disordered" evidence="1">
    <location>
        <begin position="1"/>
        <end position="35"/>
    </location>
</feature>
<dbReference type="Gramene" id="RZC85069">
    <property type="protein sequence ID" value="RZC85069"/>
    <property type="gene ID" value="C5167_047846"/>
</dbReference>
<dbReference type="Proteomes" id="UP000316621">
    <property type="component" value="Chromosome 11"/>
</dbReference>
<evidence type="ECO:0000256" key="1">
    <source>
        <dbReference type="SAM" id="MobiDB-lite"/>
    </source>
</evidence>
<gene>
    <name evidence="2" type="ORF">C5167_047846</name>
</gene>